<feature type="domain" description="Ketoreductase" evidence="3">
    <location>
        <begin position="1"/>
        <end position="174"/>
    </location>
</feature>
<evidence type="ECO:0000313" key="5">
    <source>
        <dbReference type="Proteomes" id="UP000198727"/>
    </source>
</evidence>
<dbReference type="AlphaFoldDB" id="A0A1I5YDW9"/>
<dbReference type="STRING" id="587909.SAMN05421810_10790"/>
<proteinExistence type="inferred from homology"/>
<dbReference type="InterPro" id="IPR057326">
    <property type="entry name" value="KR_dom"/>
</dbReference>
<sequence>MVTGGARGIGRAVVRRLVAEGATVVFSYARDDAAAAEVAGERAHAVRADQAEPAEVERLFAVADEVLGGVDVLVGNAGVAASTPLAEVTLAEYERVMAVNARGTFLAVQQAARRLGEGGRIVVVSSVTTVWPSPGESVYAASKAAVEQIARVASRELGPRGVTVNTVSPGVTDTDLLRAAAPPEAVAGVAGMTPLRRLGTPADVADVVAFLCGPDARWVTGQNLRADGGLV</sequence>
<protein>
    <submittedName>
        <fullName evidence="4">3-oxoacyl-[acyl-carrier protein] reductase</fullName>
    </submittedName>
</protein>
<organism evidence="4 5">
    <name type="scientific">Amycolatopsis arida</name>
    <dbReference type="NCBI Taxonomy" id="587909"/>
    <lineage>
        <taxon>Bacteria</taxon>
        <taxon>Bacillati</taxon>
        <taxon>Actinomycetota</taxon>
        <taxon>Actinomycetes</taxon>
        <taxon>Pseudonocardiales</taxon>
        <taxon>Pseudonocardiaceae</taxon>
        <taxon>Amycolatopsis</taxon>
    </lineage>
</organism>
<dbReference type="InterPro" id="IPR002347">
    <property type="entry name" value="SDR_fam"/>
</dbReference>
<dbReference type="Gene3D" id="3.40.50.720">
    <property type="entry name" value="NAD(P)-binding Rossmann-like Domain"/>
    <property type="match status" value="1"/>
</dbReference>
<evidence type="ECO:0000256" key="1">
    <source>
        <dbReference type="ARBA" id="ARBA00006484"/>
    </source>
</evidence>
<dbReference type="InterPro" id="IPR036291">
    <property type="entry name" value="NAD(P)-bd_dom_sf"/>
</dbReference>
<dbReference type="EMBL" id="FOWW01000007">
    <property type="protein sequence ID" value="SFQ42406.1"/>
    <property type="molecule type" value="Genomic_DNA"/>
</dbReference>
<accession>A0A1I5YDW9</accession>
<name>A0A1I5YDW9_9PSEU</name>
<dbReference type="PANTHER" id="PTHR43639">
    <property type="entry name" value="OXIDOREDUCTASE, SHORT-CHAIN DEHYDROGENASE/REDUCTASE FAMILY (AFU_ORTHOLOGUE AFUA_5G02870)"/>
    <property type="match status" value="1"/>
</dbReference>
<dbReference type="PANTHER" id="PTHR43639:SF1">
    <property type="entry name" value="SHORT-CHAIN DEHYDROGENASE_REDUCTASE FAMILY PROTEIN"/>
    <property type="match status" value="1"/>
</dbReference>
<dbReference type="SMART" id="SM00822">
    <property type="entry name" value="PKS_KR"/>
    <property type="match status" value="1"/>
</dbReference>
<dbReference type="PRINTS" id="PR00081">
    <property type="entry name" value="GDHRDH"/>
</dbReference>
<dbReference type="SUPFAM" id="SSF51735">
    <property type="entry name" value="NAD(P)-binding Rossmann-fold domains"/>
    <property type="match status" value="1"/>
</dbReference>
<dbReference type="Pfam" id="PF13561">
    <property type="entry name" value="adh_short_C2"/>
    <property type="match status" value="1"/>
</dbReference>
<keyword evidence="5" id="KW-1185">Reference proteome</keyword>
<reference evidence="5" key="1">
    <citation type="submission" date="2016-10" db="EMBL/GenBank/DDBJ databases">
        <authorList>
            <person name="Varghese N."/>
            <person name="Submissions S."/>
        </authorList>
    </citation>
    <scope>NUCLEOTIDE SEQUENCE [LARGE SCALE GENOMIC DNA]</scope>
    <source>
        <strain evidence="5">CGMCC 4.5579</strain>
    </source>
</reference>
<keyword evidence="2" id="KW-0560">Oxidoreductase</keyword>
<evidence type="ECO:0000313" key="4">
    <source>
        <dbReference type="EMBL" id="SFQ42406.1"/>
    </source>
</evidence>
<evidence type="ECO:0000256" key="2">
    <source>
        <dbReference type="ARBA" id="ARBA00023002"/>
    </source>
</evidence>
<comment type="similarity">
    <text evidence="1">Belongs to the short-chain dehydrogenases/reductases (SDR) family.</text>
</comment>
<dbReference type="PROSITE" id="PS00061">
    <property type="entry name" value="ADH_SHORT"/>
    <property type="match status" value="1"/>
</dbReference>
<evidence type="ECO:0000259" key="3">
    <source>
        <dbReference type="SMART" id="SM00822"/>
    </source>
</evidence>
<gene>
    <name evidence="4" type="ORF">SAMN05421810_10790</name>
</gene>
<dbReference type="Proteomes" id="UP000198727">
    <property type="component" value="Unassembled WGS sequence"/>
</dbReference>
<dbReference type="PRINTS" id="PR00080">
    <property type="entry name" value="SDRFAMILY"/>
</dbReference>
<dbReference type="InterPro" id="IPR020904">
    <property type="entry name" value="Sc_DH/Rdtase_CS"/>
</dbReference>
<dbReference type="FunFam" id="3.40.50.720:FF:000084">
    <property type="entry name" value="Short-chain dehydrogenase reductase"/>
    <property type="match status" value="1"/>
</dbReference>
<dbReference type="GO" id="GO:0016491">
    <property type="term" value="F:oxidoreductase activity"/>
    <property type="evidence" value="ECO:0007669"/>
    <property type="project" value="UniProtKB-KW"/>
</dbReference>